<sequence>MNGTVEYDPDDSVLYVKLTDKKIVSTIPLGDSVFIDISDDNKPVGIKYILTDKNPDNIKAIQSLFLS</sequence>
<dbReference type="Proteomes" id="UP000315289">
    <property type="component" value="Unassembled WGS sequence"/>
</dbReference>
<organism evidence="1 2">
    <name type="scientific">Candidatus Nitrosocosmicus arcticus</name>
    <dbReference type="NCBI Taxonomy" id="2035267"/>
    <lineage>
        <taxon>Archaea</taxon>
        <taxon>Nitrososphaerota</taxon>
        <taxon>Nitrososphaeria</taxon>
        <taxon>Nitrososphaerales</taxon>
        <taxon>Nitrososphaeraceae</taxon>
        <taxon>Candidatus Nitrosocosmicus</taxon>
    </lineage>
</organism>
<protein>
    <recommendedName>
        <fullName evidence="3">DUF2283 domain-containing protein</fullName>
    </recommendedName>
</protein>
<name>A0A557SWS8_9ARCH</name>
<dbReference type="Pfam" id="PF10049">
    <property type="entry name" value="DUF2283"/>
    <property type="match status" value="1"/>
</dbReference>
<accession>A0A557SWS8</accession>
<proteinExistence type="predicted"/>
<dbReference type="OrthoDB" id="375416at2157"/>
<evidence type="ECO:0000313" key="2">
    <source>
        <dbReference type="Proteomes" id="UP000315289"/>
    </source>
</evidence>
<evidence type="ECO:0008006" key="3">
    <source>
        <dbReference type="Google" id="ProtNLM"/>
    </source>
</evidence>
<evidence type="ECO:0000313" key="1">
    <source>
        <dbReference type="EMBL" id="TVP41060.1"/>
    </source>
</evidence>
<gene>
    <name evidence="1" type="ORF">NARC_40019</name>
</gene>
<keyword evidence="2" id="KW-1185">Reference proteome</keyword>
<comment type="caution">
    <text evidence="1">The sequence shown here is derived from an EMBL/GenBank/DDBJ whole genome shotgun (WGS) entry which is preliminary data.</text>
</comment>
<reference evidence="1 2" key="1">
    <citation type="journal article" date="2019" name="Front. Microbiol.">
        <title>Ammonia Oxidation by the Arctic Terrestrial Thaumarchaeote Candidatus Nitrosocosmicus arcticus Is Stimulated by Increasing Temperatures.</title>
        <authorList>
            <person name="Alves R.J.E."/>
            <person name="Kerou M."/>
            <person name="Zappe A."/>
            <person name="Bittner R."/>
            <person name="Abby S.S."/>
            <person name="Schmidt H.A."/>
            <person name="Pfeifer K."/>
            <person name="Schleper C."/>
        </authorList>
    </citation>
    <scope>NUCLEOTIDE SEQUENCE [LARGE SCALE GENOMIC DNA]</scope>
    <source>
        <strain evidence="1 2">Kfb</strain>
    </source>
</reference>
<dbReference type="InterPro" id="IPR019270">
    <property type="entry name" value="DUF2283"/>
</dbReference>
<dbReference type="EMBL" id="VOAH01000004">
    <property type="protein sequence ID" value="TVP41060.1"/>
    <property type="molecule type" value="Genomic_DNA"/>
</dbReference>
<dbReference type="RefSeq" id="WP_186434065.1">
    <property type="nucleotide sequence ID" value="NZ_ML675580.1"/>
</dbReference>
<dbReference type="AlphaFoldDB" id="A0A557SWS8"/>